<organism evidence="1 2">
    <name type="scientific">Owenia fusiformis</name>
    <name type="common">Polychaete worm</name>
    <dbReference type="NCBI Taxonomy" id="6347"/>
    <lineage>
        <taxon>Eukaryota</taxon>
        <taxon>Metazoa</taxon>
        <taxon>Spiralia</taxon>
        <taxon>Lophotrochozoa</taxon>
        <taxon>Annelida</taxon>
        <taxon>Polychaeta</taxon>
        <taxon>Sedentaria</taxon>
        <taxon>Canalipalpata</taxon>
        <taxon>Sabellida</taxon>
        <taxon>Oweniida</taxon>
        <taxon>Oweniidae</taxon>
        <taxon>Owenia</taxon>
    </lineage>
</organism>
<proteinExistence type="predicted"/>
<dbReference type="GO" id="GO:0008061">
    <property type="term" value="F:chitin binding"/>
    <property type="evidence" value="ECO:0007669"/>
    <property type="project" value="InterPro"/>
</dbReference>
<dbReference type="GO" id="GO:0005576">
    <property type="term" value="C:extracellular region"/>
    <property type="evidence" value="ECO:0007669"/>
    <property type="project" value="InterPro"/>
</dbReference>
<evidence type="ECO:0000313" key="1">
    <source>
        <dbReference type="EMBL" id="CAH1781022.1"/>
    </source>
</evidence>
<dbReference type="Pfam" id="PF01607">
    <property type="entry name" value="CBM_14"/>
    <property type="match status" value="1"/>
</dbReference>
<dbReference type="SMART" id="SM00494">
    <property type="entry name" value="ChtBD2"/>
    <property type="match status" value="1"/>
</dbReference>
<dbReference type="SUPFAM" id="SSF57625">
    <property type="entry name" value="Invertebrate chitin-binding proteins"/>
    <property type="match status" value="1"/>
</dbReference>
<protein>
    <submittedName>
        <fullName evidence="1">Uncharacterized protein</fullName>
    </submittedName>
</protein>
<dbReference type="PROSITE" id="PS50940">
    <property type="entry name" value="CHIT_BIND_II"/>
    <property type="match status" value="1"/>
</dbReference>
<feature type="non-terminal residue" evidence="1">
    <location>
        <position position="1"/>
    </location>
</feature>
<comment type="caution">
    <text evidence="1">The sequence shown here is derived from an EMBL/GenBank/DDBJ whole genome shotgun (WGS) entry which is preliminary data.</text>
</comment>
<dbReference type="InterPro" id="IPR002557">
    <property type="entry name" value="Chitin-bd_dom"/>
</dbReference>
<dbReference type="InterPro" id="IPR036508">
    <property type="entry name" value="Chitin-bd_dom_sf"/>
</dbReference>
<reference evidence="1" key="1">
    <citation type="submission" date="2022-03" db="EMBL/GenBank/DDBJ databases">
        <authorList>
            <person name="Martin C."/>
        </authorList>
    </citation>
    <scope>NUCLEOTIDE SEQUENCE</scope>
</reference>
<sequence length="107" mass="11459">KDQIHLQRKVRMLPLVLLFATALASGPPVDIDDPDSCLATGYLPGIDFGEDCCSFVVCDDAQLNKTGYVGKCMGGTVWNDVLVVCDDAKQVPDCDPLSCAVPKRTNA</sequence>
<accession>A0A8J1Y219</accession>
<name>A0A8J1Y219_OWEFU</name>
<dbReference type="Gene3D" id="2.170.140.10">
    <property type="entry name" value="Chitin binding domain"/>
    <property type="match status" value="1"/>
</dbReference>
<dbReference type="OrthoDB" id="439917at2759"/>
<feature type="non-terminal residue" evidence="1">
    <location>
        <position position="107"/>
    </location>
</feature>
<evidence type="ECO:0000313" key="2">
    <source>
        <dbReference type="Proteomes" id="UP000749559"/>
    </source>
</evidence>
<keyword evidence="2" id="KW-1185">Reference proteome</keyword>
<dbReference type="AlphaFoldDB" id="A0A8J1Y219"/>
<dbReference type="EMBL" id="CAIIXF020000004">
    <property type="protein sequence ID" value="CAH1781022.1"/>
    <property type="molecule type" value="Genomic_DNA"/>
</dbReference>
<gene>
    <name evidence="1" type="ORF">OFUS_LOCUS7644</name>
</gene>
<dbReference type="Proteomes" id="UP000749559">
    <property type="component" value="Unassembled WGS sequence"/>
</dbReference>